<evidence type="ECO:0000313" key="8">
    <source>
        <dbReference type="EMBL" id="TFJ28569.1"/>
    </source>
</evidence>
<sequence length="779" mass="91243">MIKPIHQYQIAISSIHEKQQERFFGTKIIFVIKGAATIWMDAQQLDLQTDDLLVVNRGVDHTISGSKDSQVIVLKIVGNFFLSKYPQYFQFNFECFSREIDFGKEKAIEELRRYLAEMVIAELSNHENFKLEIESNLYQVMLLLTRFFKKPIVNQIENEVPDERILKVIQEIEANYYEPLTLNEMAQKVYFSPSYLSRYFKKGTGVGFVQFVNQVRLRHSIEDLIYSDMEINQVALQNGFSSGKNFSHCFKEYYHVTPTDYRLKNQVTRKNDDNLEDQESSPLELTEVLLLLANYCDNFEQSSHATSNSVANLSIDVERESAAKELPYASYIVFIGELKELLKKHVQQQVKQAKTDFRITYIGVKNLLSENTILTTIETDEIVPSYSPYDSADLVLDFIYQENLSLFVYLSYHEMEENQGDYLLKLKAFIAHAIQRYGREFVNRWRFMYYHKEWDNTVAKHHEMYYLNVVALLKGMVPSVKIGTFLPFSDKTETIPASQQWQITKQHEIDFIAFHANQNEGIDFEQTNEVIFNTAQNYLIKKTSSFKKFLASHHMKQPITLIDWNTLTGETRFTNGTFFRGALIMQAIFDLSYEVEGLGFWINTESHEKNQHSQSINIEGMELFHFFNGKRPVYHALAFKERLKGTLIGQGVNYLLTENCDGYQLVLINCNPFNPRLSVEDFFIQRRRKEYYVQIKGLKEGIYQVKRLKFDREHGALYSKYGEFNSQYGVDHEMMDYILRNSEPVLSVGDEEIASQWSFYEYLDFNAIHFIELKKVSKE</sequence>
<evidence type="ECO:0000256" key="4">
    <source>
        <dbReference type="ARBA" id="ARBA00023125"/>
    </source>
</evidence>
<keyword evidence="4" id="KW-0238">DNA-binding</keyword>
<evidence type="ECO:0000256" key="6">
    <source>
        <dbReference type="ARBA" id="ARBA00023295"/>
    </source>
</evidence>
<gene>
    <name evidence="8" type="ORF">CKN69_03295</name>
</gene>
<evidence type="ECO:0000259" key="7">
    <source>
        <dbReference type="PROSITE" id="PS01124"/>
    </source>
</evidence>
<dbReference type="Pfam" id="PF12833">
    <property type="entry name" value="HTH_18"/>
    <property type="match status" value="1"/>
</dbReference>
<dbReference type="RefSeq" id="WP_135025722.1">
    <property type="nucleotide sequence ID" value="NZ_JBFUWK010000004.1"/>
</dbReference>
<evidence type="ECO:0000313" key="9">
    <source>
        <dbReference type="Proteomes" id="UP000297938"/>
    </source>
</evidence>
<keyword evidence="3" id="KW-0805">Transcription regulation</keyword>
<dbReference type="SUPFAM" id="SSF51011">
    <property type="entry name" value="Glycosyl hydrolase domain"/>
    <property type="match status" value="1"/>
</dbReference>
<dbReference type="GO" id="GO:0043565">
    <property type="term" value="F:sequence-specific DNA binding"/>
    <property type="evidence" value="ECO:0007669"/>
    <property type="project" value="InterPro"/>
</dbReference>
<dbReference type="PANTHER" id="PTHR43280:SF2">
    <property type="entry name" value="HTH-TYPE TRANSCRIPTIONAL REGULATOR EXSA"/>
    <property type="match status" value="1"/>
</dbReference>
<keyword evidence="2" id="KW-0378">Hydrolase</keyword>
<dbReference type="Proteomes" id="UP000297938">
    <property type="component" value="Unassembled WGS sequence"/>
</dbReference>
<evidence type="ECO:0000256" key="3">
    <source>
        <dbReference type="ARBA" id="ARBA00023015"/>
    </source>
</evidence>
<dbReference type="Gene3D" id="3.20.20.80">
    <property type="entry name" value="Glycosidases"/>
    <property type="match status" value="1"/>
</dbReference>
<dbReference type="SUPFAM" id="SSF51445">
    <property type="entry name" value="(Trans)glycosidases"/>
    <property type="match status" value="1"/>
</dbReference>
<dbReference type="InterPro" id="IPR018060">
    <property type="entry name" value="HTH_AraC"/>
</dbReference>
<dbReference type="InterPro" id="IPR009057">
    <property type="entry name" value="Homeodomain-like_sf"/>
</dbReference>
<dbReference type="InterPro" id="IPR017853">
    <property type="entry name" value="GH"/>
</dbReference>
<proteinExistence type="inferred from homology"/>
<reference evidence="8 9" key="1">
    <citation type="journal article" date="2018" name="Int. J. Food Microbiol.">
        <title>Growth of Carnobacterium spp. isolated from chilled vacuum-packaged meat under relevant acidic conditions.</title>
        <authorList>
            <person name="Zhang P."/>
            <person name="Badoni M."/>
            <person name="Ganzle M."/>
            <person name="Yang X."/>
        </authorList>
    </citation>
    <scope>NUCLEOTIDE SEQUENCE [LARGE SCALE GENOMIC DNA]</scope>
    <source>
        <strain evidence="8 9">B2</strain>
    </source>
</reference>
<feature type="domain" description="HTH araC/xylS-type" evidence="7">
    <location>
        <begin position="166"/>
        <end position="264"/>
    </location>
</feature>
<dbReference type="AlphaFoldDB" id="A0A7Z8D2A5"/>
<dbReference type="Gene3D" id="2.60.120.10">
    <property type="entry name" value="Jelly Rolls"/>
    <property type="match status" value="1"/>
</dbReference>
<name>A0A7Z8D2A5_CARDV</name>
<comment type="similarity">
    <text evidence="1">Belongs to the glycosyl hydrolase 39 family.</text>
</comment>
<dbReference type="PANTHER" id="PTHR43280">
    <property type="entry name" value="ARAC-FAMILY TRANSCRIPTIONAL REGULATOR"/>
    <property type="match status" value="1"/>
</dbReference>
<dbReference type="GO" id="GO:0003700">
    <property type="term" value="F:DNA-binding transcription factor activity"/>
    <property type="evidence" value="ECO:0007669"/>
    <property type="project" value="InterPro"/>
</dbReference>
<evidence type="ECO:0000256" key="2">
    <source>
        <dbReference type="ARBA" id="ARBA00022801"/>
    </source>
</evidence>
<dbReference type="InterPro" id="IPR049166">
    <property type="entry name" value="GH39_cat"/>
</dbReference>
<dbReference type="SMART" id="SM00342">
    <property type="entry name" value="HTH_ARAC"/>
    <property type="match status" value="1"/>
</dbReference>
<dbReference type="Gene3D" id="1.10.10.60">
    <property type="entry name" value="Homeodomain-like"/>
    <property type="match status" value="2"/>
</dbReference>
<dbReference type="PROSITE" id="PS01124">
    <property type="entry name" value="HTH_ARAC_FAMILY_2"/>
    <property type="match status" value="1"/>
</dbReference>
<dbReference type="EMBL" id="NRPP01000007">
    <property type="protein sequence ID" value="TFJ28569.1"/>
    <property type="molecule type" value="Genomic_DNA"/>
</dbReference>
<dbReference type="InterPro" id="IPR037923">
    <property type="entry name" value="HTH-like"/>
</dbReference>
<dbReference type="InterPro" id="IPR014710">
    <property type="entry name" value="RmlC-like_jellyroll"/>
</dbReference>
<protein>
    <recommendedName>
        <fullName evidence="7">HTH araC/xylS-type domain-containing protein</fullName>
    </recommendedName>
</protein>
<comment type="caution">
    <text evidence="8">The sequence shown here is derived from an EMBL/GenBank/DDBJ whole genome shotgun (WGS) entry which is preliminary data.</text>
</comment>
<dbReference type="SUPFAM" id="SSF46689">
    <property type="entry name" value="Homeodomain-like"/>
    <property type="match status" value="2"/>
</dbReference>
<evidence type="ECO:0000256" key="1">
    <source>
        <dbReference type="ARBA" id="ARBA00008875"/>
    </source>
</evidence>
<keyword evidence="6" id="KW-0326">Glycosidase</keyword>
<dbReference type="SUPFAM" id="SSF51215">
    <property type="entry name" value="Regulatory protein AraC"/>
    <property type="match status" value="1"/>
</dbReference>
<keyword evidence="5" id="KW-0804">Transcription</keyword>
<dbReference type="GO" id="GO:0016798">
    <property type="term" value="F:hydrolase activity, acting on glycosyl bonds"/>
    <property type="evidence" value="ECO:0007669"/>
    <property type="project" value="UniProtKB-KW"/>
</dbReference>
<evidence type="ECO:0000256" key="5">
    <source>
        <dbReference type="ARBA" id="ARBA00023163"/>
    </source>
</evidence>
<accession>A0A7Z8D2A5</accession>
<organism evidence="8 9">
    <name type="scientific">Carnobacterium divergens</name>
    <name type="common">Lactobacillus divergens</name>
    <dbReference type="NCBI Taxonomy" id="2748"/>
    <lineage>
        <taxon>Bacteria</taxon>
        <taxon>Bacillati</taxon>
        <taxon>Bacillota</taxon>
        <taxon>Bacilli</taxon>
        <taxon>Lactobacillales</taxon>
        <taxon>Carnobacteriaceae</taxon>
        <taxon>Carnobacterium</taxon>
    </lineage>
</organism>
<dbReference type="Gene3D" id="2.60.40.1500">
    <property type="entry name" value="Glycosyl hydrolase domain, family 39"/>
    <property type="match status" value="1"/>
</dbReference>
<dbReference type="Pfam" id="PF01229">
    <property type="entry name" value="Glyco_hydro_39"/>
    <property type="match status" value="1"/>
</dbReference>